<evidence type="ECO:0000313" key="1">
    <source>
        <dbReference type="EMBL" id="WRS39680.1"/>
    </source>
</evidence>
<reference evidence="1 2" key="1">
    <citation type="submission" date="2023-12" db="EMBL/GenBank/DDBJ databases">
        <title>Thiobacillus sedimentum sp. nov., a chemolithoautotrophic sulfur-oxidizing bacterium isolated from freshwater sediment.</title>
        <authorList>
            <person name="Luo J."/>
            <person name="Dai C."/>
        </authorList>
    </citation>
    <scope>NUCLEOTIDE SEQUENCE [LARGE SCALE GENOMIC DNA]</scope>
    <source>
        <strain evidence="1 2">SCUT-2</strain>
    </source>
</reference>
<accession>A0ABZ1CKS9</accession>
<dbReference type="Proteomes" id="UP001334732">
    <property type="component" value="Chromosome"/>
</dbReference>
<dbReference type="EMBL" id="CP141769">
    <property type="protein sequence ID" value="WRS39680.1"/>
    <property type="molecule type" value="Genomic_DNA"/>
</dbReference>
<dbReference type="RefSeq" id="WP_324780212.1">
    <property type="nucleotide sequence ID" value="NZ_CP141769.1"/>
</dbReference>
<dbReference type="InterPro" id="IPR010980">
    <property type="entry name" value="Cyt_c/b562"/>
</dbReference>
<protein>
    <submittedName>
        <fullName evidence="1">Cytochrome c</fullName>
    </submittedName>
</protein>
<organism evidence="1 2">
    <name type="scientific">Thiobacillus sedimenti</name>
    <dbReference type="NCBI Taxonomy" id="3110231"/>
    <lineage>
        <taxon>Bacteria</taxon>
        <taxon>Pseudomonadati</taxon>
        <taxon>Pseudomonadota</taxon>
        <taxon>Betaproteobacteria</taxon>
        <taxon>Nitrosomonadales</taxon>
        <taxon>Thiobacillaceae</taxon>
        <taxon>Thiobacillus</taxon>
    </lineage>
</organism>
<keyword evidence="2" id="KW-1185">Reference proteome</keyword>
<dbReference type="Gene3D" id="1.20.120.10">
    <property type="entry name" value="Cytochrome c/b562"/>
    <property type="match status" value="1"/>
</dbReference>
<dbReference type="SUPFAM" id="SSF47175">
    <property type="entry name" value="Cytochromes"/>
    <property type="match status" value="1"/>
</dbReference>
<evidence type="ECO:0000313" key="2">
    <source>
        <dbReference type="Proteomes" id="UP001334732"/>
    </source>
</evidence>
<sequence>MAHSSNLLLAASAVLLVTVPAVFPVAREARAVEPARPMALRGVMEKLGRDMQGVTGAISREDWTTVAYLAQGIARHAEPPLAEKMRILAWAGTDSGTFRSFDGQTHEAAVAMGEAAKRGDGQAVIAAFASVQKSCLACHQGFRQQFVEHFYGQR</sequence>
<gene>
    <name evidence="1" type="ORF">VA613_02070</name>
</gene>
<dbReference type="InterPro" id="IPR002321">
    <property type="entry name" value="Cyt_c_II"/>
</dbReference>
<proteinExistence type="predicted"/>
<name>A0ABZ1CKS9_9PROT</name>
<dbReference type="PROSITE" id="PS51009">
    <property type="entry name" value="CYTCII"/>
    <property type="match status" value="1"/>
</dbReference>
<dbReference type="Pfam" id="PF01322">
    <property type="entry name" value="Cytochrom_C_2"/>
    <property type="match status" value="1"/>
</dbReference>